<dbReference type="EMBL" id="CM001217">
    <property type="protein sequence ID" value="KEH42741.1"/>
    <property type="molecule type" value="Genomic_DNA"/>
</dbReference>
<keyword evidence="1" id="KW-0472">Membrane</keyword>
<proteinExistence type="predicted"/>
<keyword evidence="4" id="KW-1185">Reference proteome</keyword>
<dbReference type="AlphaFoldDB" id="A0A072VM94"/>
<keyword evidence="1 2" id="KW-0812">Transmembrane</keyword>
<feature type="transmembrane region" description="Helical" evidence="1">
    <location>
        <begin position="16"/>
        <end position="35"/>
    </location>
</feature>
<dbReference type="EnsemblPlants" id="KEH42741">
    <property type="protein sequence ID" value="KEH42741"/>
    <property type="gene ID" value="MTR_1g075025"/>
</dbReference>
<sequence>MYSGILPMDICQNHPFSIYALLVIVCAYGCFKFRGDELFYRELMKEFPLNEDNSNDRLDSHLIGTLFEY</sequence>
<reference evidence="3" key="3">
    <citation type="submission" date="2015-04" db="UniProtKB">
        <authorList>
            <consortium name="EnsemblPlants"/>
        </authorList>
    </citation>
    <scope>IDENTIFICATION</scope>
    <source>
        <strain evidence="3">cv. Jemalong A17</strain>
    </source>
</reference>
<protein>
    <submittedName>
        <fullName evidence="2">Transmembrane protein, putative</fullName>
    </submittedName>
</protein>
<evidence type="ECO:0000256" key="1">
    <source>
        <dbReference type="SAM" id="Phobius"/>
    </source>
</evidence>
<dbReference type="Proteomes" id="UP000002051">
    <property type="component" value="Unassembled WGS sequence"/>
</dbReference>
<evidence type="ECO:0000313" key="2">
    <source>
        <dbReference type="EMBL" id="KEH42741.1"/>
    </source>
</evidence>
<dbReference type="HOGENOM" id="CLU_2779605_0_0_1"/>
<accession>A0A072VM94</accession>
<reference evidence="2 4" key="2">
    <citation type="journal article" date="2014" name="BMC Genomics">
        <title>An improved genome release (version Mt4.0) for the model legume Medicago truncatula.</title>
        <authorList>
            <person name="Tang H."/>
            <person name="Krishnakumar V."/>
            <person name="Bidwell S."/>
            <person name="Rosen B."/>
            <person name="Chan A."/>
            <person name="Zhou S."/>
            <person name="Gentzbittel L."/>
            <person name="Childs K.L."/>
            <person name="Yandell M."/>
            <person name="Gundlach H."/>
            <person name="Mayer K.F."/>
            <person name="Schwartz D.C."/>
            <person name="Town C.D."/>
        </authorList>
    </citation>
    <scope>GENOME REANNOTATION</scope>
    <source>
        <strain evidence="2">A17</strain>
        <strain evidence="3 4">cv. Jemalong A17</strain>
    </source>
</reference>
<gene>
    <name evidence="2" type="ordered locus">MTR_1g075025</name>
</gene>
<evidence type="ECO:0000313" key="4">
    <source>
        <dbReference type="Proteomes" id="UP000002051"/>
    </source>
</evidence>
<name>A0A072VM94_MEDTR</name>
<keyword evidence="1" id="KW-1133">Transmembrane helix</keyword>
<reference evidence="2 4" key="1">
    <citation type="journal article" date="2011" name="Nature">
        <title>The Medicago genome provides insight into the evolution of rhizobial symbioses.</title>
        <authorList>
            <person name="Young N.D."/>
            <person name="Debelle F."/>
            <person name="Oldroyd G.E."/>
            <person name="Geurts R."/>
            <person name="Cannon S.B."/>
            <person name="Udvardi M.K."/>
            <person name="Benedito V.A."/>
            <person name="Mayer K.F."/>
            <person name="Gouzy J."/>
            <person name="Schoof H."/>
            <person name="Van de Peer Y."/>
            <person name="Proost S."/>
            <person name="Cook D.R."/>
            <person name="Meyers B.C."/>
            <person name="Spannagl M."/>
            <person name="Cheung F."/>
            <person name="De Mita S."/>
            <person name="Krishnakumar V."/>
            <person name="Gundlach H."/>
            <person name="Zhou S."/>
            <person name="Mudge J."/>
            <person name="Bharti A.K."/>
            <person name="Murray J.D."/>
            <person name="Naoumkina M.A."/>
            <person name="Rosen B."/>
            <person name="Silverstein K.A."/>
            <person name="Tang H."/>
            <person name="Rombauts S."/>
            <person name="Zhao P.X."/>
            <person name="Zhou P."/>
            <person name="Barbe V."/>
            <person name="Bardou P."/>
            <person name="Bechner M."/>
            <person name="Bellec A."/>
            <person name="Berger A."/>
            <person name="Berges H."/>
            <person name="Bidwell S."/>
            <person name="Bisseling T."/>
            <person name="Choisne N."/>
            <person name="Couloux A."/>
            <person name="Denny R."/>
            <person name="Deshpande S."/>
            <person name="Dai X."/>
            <person name="Doyle J.J."/>
            <person name="Dudez A.M."/>
            <person name="Farmer A.D."/>
            <person name="Fouteau S."/>
            <person name="Franken C."/>
            <person name="Gibelin C."/>
            <person name="Gish J."/>
            <person name="Goldstein S."/>
            <person name="Gonzalez A.J."/>
            <person name="Green P.J."/>
            <person name="Hallab A."/>
            <person name="Hartog M."/>
            <person name="Hua A."/>
            <person name="Humphray S.J."/>
            <person name="Jeong D.H."/>
            <person name="Jing Y."/>
            <person name="Jocker A."/>
            <person name="Kenton S.M."/>
            <person name="Kim D.J."/>
            <person name="Klee K."/>
            <person name="Lai H."/>
            <person name="Lang C."/>
            <person name="Lin S."/>
            <person name="Macmil S.L."/>
            <person name="Magdelenat G."/>
            <person name="Matthews L."/>
            <person name="McCorrison J."/>
            <person name="Monaghan E.L."/>
            <person name="Mun J.H."/>
            <person name="Najar F.Z."/>
            <person name="Nicholson C."/>
            <person name="Noirot C."/>
            <person name="O'Bleness M."/>
            <person name="Paule C.R."/>
            <person name="Poulain J."/>
            <person name="Prion F."/>
            <person name="Qin B."/>
            <person name="Qu C."/>
            <person name="Retzel E.F."/>
            <person name="Riddle C."/>
            <person name="Sallet E."/>
            <person name="Samain S."/>
            <person name="Samson N."/>
            <person name="Sanders I."/>
            <person name="Saurat O."/>
            <person name="Scarpelli C."/>
            <person name="Schiex T."/>
            <person name="Segurens B."/>
            <person name="Severin A.J."/>
            <person name="Sherrier D.J."/>
            <person name="Shi R."/>
            <person name="Sims S."/>
            <person name="Singer S.R."/>
            <person name="Sinharoy S."/>
            <person name="Sterck L."/>
            <person name="Viollet A."/>
            <person name="Wang B.B."/>
            <person name="Wang K."/>
            <person name="Wang M."/>
            <person name="Wang X."/>
            <person name="Warfsmann J."/>
            <person name="Weissenbach J."/>
            <person name="White D.D."/>
            <person name="White J.D."/>
            <person name="Wiley G.B."/>
            <person name="Wincker P."/>
            <person name="Xing Y."/>
            <person name="Yang L."/>
            <person name="Yao Z."/>
            <person name="Ying F."/>
            <person name="Zhai J."/>
            <person name="Zhou L."/>
            <person name="Zuber A."/>
            <person name="Denarie J."/>
            <person name="Dixon R.A."/>
            <person name="May G.D."/>
            <person name="Schwartz D.C."/>
            <person name="Rogers J."/>
            <person name="Quetier F."/>
            <person name="Town C.D."/>
            <person name="Roe B.A."/>
        </authorList>
    </citation>
    <scope>NUCLEOTIDE SEQUENCE [LARGE SCALE GENOMIC DNA]</scope>
    <source>
        <strain evidence="2">A17</strain>
        <strain evidence="3 4">cv. Jemalong A17</strain>
    </source>
</reference>
<organism evidence="2 4">
    <name type="scientific">Medicago truncatula</name>
    <name type="common">Barrel medic</name>
    <name type="synonym">Medicago tribuloides</name>
    <dbReference type="NCBI Taxonomy" id="3880"/>
    <lineage>
        <taxon>Eukaryota</taxon>
        <taxon>Viridiplantae</taxon>
        <taxon>Streptophyta</taxon>
        <taxon>Embryophyta</taxon>
        <taxon>Tracheophyta</taxon>
        <taxon>Spermatophyta</taxon>
        <taxon>Magnoliopsida</taxon>
        <taxon>eudicotyledons</taxon>
        <taxon>Gunneridae</taxon>
        <taxon>Pentapetalae</taxon>
        <taxon>rosids</taxon>
        <taxon>fabids</taxon>
        <taxon>Fabales</taxon>
        <taxon>Fabaceae</taxon>
        <taxon>Papilionoideae</taxon>
        <taxon>50 kb inversion clade</taxon>
        <taxon>NPAAA clade</taxon>
        <taxon>Hologalegina</taxon>
        <taxon>IRL clade</taxon>
        <taxon>Trifolieae</taxon>
        <taxon>Medicago</taxon>
    </lineage>
</organism>
<evidence type="ECO:0000313" key="3">
    <source>
        <dbReference type="EnsemblPlants" id="KEH42741"/>
    </source>
</evidence>